<evidence type="ECO:0000256" key="3">
    <source>
        <dbReference type="ARBA" id="ARBA00022598"/>
    </source>
</evidence>
<evidence type="ECO:0000256" key="1">
    <source>
        <dbReference type="ARBA" id="ARBA00005594"/>
    </source>
</evidence>
<dbReference type="PANTHER" id="PTHR43766:SF1">
    <property type="entry name" value="TRYPTOPHAN--TRNA LIGASE, MITOCHONDRIAL"/>
    <property type="match status" value="1"/>
</dbReference>
<dbReference type="EMBL" id="DVML01000022">
    <property type="protein sequence ID" value="HIU22691.1"/>
    <property type="molecule type" value="Genomic_DNA"/>
</dbReference>
<dbReference type="Gene3D" id="3.40.50.620">
    <property type="entry name" value="HUPs"/>
    <property type="match status" value="1"/>
</dbReference>
<dbReference type="AlphaFoldDB" id="A0A9D1HUC4"/>
<keyword evidence="7 10" id="KW-0030">Aminoacyl-tRNA synthetase</keyword>
<gene>
    <name evidence="11" type="primary">trpS</name>
    <name evidence="11" type="ORF">IAD49_03820</name>
</gene>
<evidence type="ECO:0000313" key="12">
    <source>
        <dbReference type="Proteomes" id="UP000824087"/>
    </source>
</evidence>
<evidence type="ECO:0000256" key="6">
    <source>
        <dbReference type="ARBA" id="ARBA00022917"/>
    </source>
</evidence>
<dbReference type="InterPro" id="IPR050203">
    <property type="entry name" value="Trp-tRNA_synthetase"/>
</dbReference>
<dbReference type="GO" id="GO:0006436">
    <property type="term" value="P:tryptophanyl-tRNA aminoacylation"/>
    <property type="evidence" value="ECO:0007669"/>
    <property type="project" value="UniProtKB-UniRule"/>
</dbReference>
<protein>
    <recommendedName>
        <fullName evidence="2 9">Tryptophan--tRNA ligase</fullName>
        <ecNumber evidence="2 9">6.1.1.2</ecNumber>
    </recommendedName>
</protein>
<evidence type="ECO:0000256" key="4">
    <source>
        <dbReference type="ARBA" id="ARBA00022741"/>
    </source>
</evidence>
<reference evidence="11" key="1">
    <citation type="submission" date="2020-10" db="EMBL/GenBank/DDBJ databases">
        <authorList>
            <person name="Gilroy R."/>
        </authorList>
    </citation>
    <scope>NUCLEOTIDE SEQUENCE</scope>
    <source>
        <strain evidence="11">CHK197-8231</strain>
    </source>
</reference>
<evidence type="ECO:0000256" key="5">
    <source>
        <dbReference type="ARBA" id="ARBA00022840"/>
    </source>
</evidence>
<dbReference type="PANTHER" id="PTHR43766">
    <property type="entry name" value="TRYPTOPHAN--TRNA LIGASE, MITOCHONDRIAL"/>
    <property type="match status" value="1"/>
</dbReference>
<dbReference type="CDD" id="cd00806">
    <property type="entry name" value="TrpRS_core"/>
    <property type="match status" value="1"/>
</dbReference>
<keyword evidence="5 10" id="KW-0067">ATP-binding</keyword>
<comment type="similarity">
    <text evidence="1 10">Belongs to the class-I aminoacyl-tRNA synthetase family.</text>
</comment>
<dbReference type="InterPro" id="IPR002306">
    <property type="entry name" value="Trp-tRNA-ligase"/>
</dbReference>
<reference evidence="11" key="2">
    <citation type="journal article" date="2021" name="PeerJ">
        <title>Extensive microbial diversity within the chicken gut microbiome revealed by metagenomics and culture.</title>
        <authorList>
            <person name="Gilroy R."/>
            <person name="Ravi A."/>
            <person name="Getino M."/>
            <person name="Pursley I."/>
            <person name="Horton D.L."/>
            <person name="Alikhan N.F."/>
            <person name="Baker D."/>
            <person name="Gharbi K."/>
            <person name="Hall N."/>
            <person name="Watson M."/>
            <person name="Adriaenssens E.M."/>
            <person name="Foster-Nyarko E."/>
            <person name="Jarju S."/>
            <person name="Secka A."/>
            <person name="Antonio M."/>
            <person name="Oren A."/>
            <person name="Chaudhuri R.R."/>
            <person name="La Ragione R."/>
            <person name="Hildebrand F."/>
            <person name="Pallen M.J."/>
        </authorList>
    </citation>
    <scope>NUCLEOTIDE SEQUENCE</scope>
    <source>
        <strain evidence="11">CHK197-8231</strain>
    </source>
</reference>
<evidence type="ECO:0000256" key="9">
    <source>
        <dbReference type="NCBIfam" id="TIGR00233"/>
    </source>
</evidence>
<keyword evidence="4 10" id="KW-0547">Nucleotide-binding</keyword>
<keyword evidence="6 10" id="KW-0648">Protein biosynthesis</keyword>
<dbReference type="GO" id="GO:0005829">
    <property type="term" value="C:cytosol"/>
    <property type="evidence" value="ECO:0007669"/>
    <property type="project" value="TreeGrafter"/>
</dbReference>
<dbReference type="InterPro" id="IPR014729">
    <property type="entry name" value="Rossmann-like_a/b/a_fold"/>
</dbReference>
<name>A0A9D1HUC4_9BACT</name>
<dbReference type="Proteomes" id="UP000824087">
    <property type="component" value="Unassembled WGS sequence"/>
</dbReference>
<evidence type="ECO:0000256" key="2">
    <source>
        <dbReference type="ARBA" id="ARBA00013161"/>
    </source>
</evidence>
<evidence type="ECO:0000313" key="11">
    <source>
        <dbReference type="EMBL" id="HIU22691.1"/>
    </source>
</evidence>
<sequence>MKQTILTGIRPTGKLHLGHYFGATRNWVSLQNDYRTFIEIADVQALTDNFHHPEKVRENVREITLDLLAAGIDPNKATIFIQSMIPEIAELTVFYSNLVTIARLHRNPTVKTEVKQKKELFGNQGESITYGFLGYPVSQAADITAFHGELIPVGEDQLPLIEQCREIVRKFNSIYGESLIEPEPLLSENARIKGLDGNEKMGKSLGNAIYLADSEEEVSKKIMAAVTDPNKIKKDDPANPEVCMVYYYHKLVSQTNLNTICSECKKGSRGCVACKKELVQNMMEFLKPIQEKRHYYEERPELVDKILKDGTEVARKEARNTMRAVREKMQIDYFEEK</sequence>
<proteinExistence type="inferred from homology"/>
<dbReference type="Gene3D" id="1.10.240.10">
    <property type="entry name" value="Tyrosyl-Transfer RNA Synthetase"/>
    <property type="match status" value="1"/>
</dbReference>
<organism evidence="11 12">
    <name type="scientific">Candidatus Fimihabitans intestinipullorum</name>
    <dbReference type="NCBI Taxonomy" id="2840820"/>
    <lineage>
        <taxon>Bacteria</taxon>
        <taxon>Bacillati</taxon>
        <taxon>Mycoplasmatota</taxon>
        <taxon>Mycoplasmatota incertae sedis</taxon>
        <taxon>Candidatus Fimihabitans</taxon>
    </lineage>
</organism>
<dbReference type="EC" id="6.1.1.2" evidence="2 9"/>
<dbReference type="PRINTS" id="PR01039">
    <property type="entry name" value="TRNASYNTHTRP"/>
</dbReference>
<dbReference type="FunFam" id="1.10.240.10:FF:000005">
    <property type="entry name" value="Tryptophan--tRNA ligase"/>
    <property type="match status" value="1"/>
</dbReference>
<dbReference type="Pfam" id="PF00579">
    <property type="entry name" value="tRNA-synt_1b"/>
    <property type="match status" value="1"/>
</dbReference>
<dbReference type="PROSITE" id="PS00178">
    <property type="entry name" value="AA_TRNA_LIGASE_I"/>
    <property type="match status" value="1"/>
</dbReference>
<dbReference type="FunFam" id="3.40.50.620:FF:000094">
    <property type="entry name" value="Tryptophan--tRNA ligase"/>
    <property type="match status" value="1"/>
</dbReference>
<comment type="catalytic activity">
    <reaction evidence="8">
        <text>tRNA(Trp) + L-tryptophan + ATP = L-tryptophyl-tRNA(Trp) + AMP + diphosphate + H(+)</text>
        <dbReference type="Rhea" id="RHEA:24080"/>
        <dbReference type="Rhea" id="RHEA-COMP:9671"/>
        <dbReference type="Rhea" id="RHEA-COMP:9705"/>
        <dbReference type="ChEBI" id="CHEBI:15378"/>
        <dbReference type="ChEBI" id="CHEBI:30616"/>
        <dbReference type="ChEBI" id="CHEBI:33019"/>
        <dbReference type="ChEBI" id="CHEBI:57912"/>
        <dbReference type="ChEBI" id="CHEBI:78442"/>
        <dbReference type="ChEBI" id="CHEBI:78535"/>
        <dbReference type="ChEBI" id="CHEBI:456215"/>
        <dbReference type="EC" id="6.1.1.2"/>
    </reaction>
</comment>
<evidence type="ECO:0000256" key="10">
    <source>
        <dbReference type="RuleBase" id="RU363036"/>
    </source>
</evidence>
<accession>A0A9D1HUC4</accession>
<dbReference type="SUPFAM" id="SSF52374">
    <property type="entry name" value="Nucleotidylyl transferase"/>
    <property type="match status" value="1"/>
</dbReference>
<comment type="caution">
    <text evidence="11">The sequence shown here is derived from an EMBL/GenBank/DDBJ whole genome shotgun (WGS) entry which is preliminary data.</text>
</comment>
<evidence type="ECO:0000256" key="7">
    <source>
        <dbReference type="ARBA" id="ARBA00023146"/>
    </source>
</evidence>
<dbReference type="InterPro" id="IPR001412">
    <property type="entry name" value="aa-tRNA-synth_I_CS"/>
</dbReference>
<dbReference type="GO" id="GO:0004830">
    <property type="term" value="F:tryptophan-tRNA ligase activity"/>
    <property type="evidence" value="ECO:0007669"/>
    <property type="project" value="UniProtKB-UniRule"/>
</dbReference>
<dbReference type="NCBIfam" id="TIGR00233">
    <property type="entry name" value="trpS"/>
    <property type="match status" value="1"/>
</dbReference>
<dbReference type="InterPro" id="IPR002305">
    <property type="entry name" value="aa-tRNA-synth_Ic"/>
</dbReference>
<keyword evidence="3 10" id="KW-0436">Ligase</keyword>
<evidence type="ECO:0000256" key="8">
    <source>
        <dbReference type="ARBA" id="ARBA00049929"/>
    </source>
</evidence>
<dbReference type="GO" id="GO:0005524">
    <property type="term" value="F:ATP binding"/>
    <property type="evidence" value="ECO:0007669"/>
    <property type="project" value="UniProtKB-KW"/>
</dbReference>